<dbReference type="InterPro" id="IPR000123">
    <property type="entry name" value="Reverse_transcriptase_msDNA"/>
</dbReference>
<evidence type="ECO:0000259" key="10">
    <source>
        <dbReference type="PROSITE" id="PS50878"/>
    </source>
</evidence>
<comment type="similarity">
    <text evidence="8">Belongs to the bacterial reverse transcriptase family.</text>
</comment>
<dbReference type="PROSITE" id="PS50878">
    <property type="entry name" value="RT_POL"/>
    <property type="match status" value="1"/>
</dbReference>
<dbReference type="GO" id="GO:0046872">
    <property type="term" value="F:metal ion binding"/>
    <property type="evidence" value="ECO:0007669"/>
    <property type="project" value="UniProtKB-KW"/>
</dbReference>
<dbReference type="GO" id="GO:0051607">
    <property type="term" value="P:defense response to virus"/>
    <property type="evidence" value="ECO:0007669"/>
    <property type="project" value="UniProtKB-KW"/>
</dbReference>
<evidence type="ECO:0000313" key="11">
    <source>
        <dbReference type="EMBL" id="RLP74739.1"/>
    </source>
</evidence>
<keyword evidence="6 11" id="KW-0695">RNA-directed DNA polymerase</keyword>
<evidence type="ECO:0000256" key="9">
    <source>
        <dbReference type="ARBA" id="ARBA00048173"/>
    </source>
</evidence>
<name>A0A3L7A3A5_9MICO</name>
<feature type="domain" description="Reverse transcriptase" evidence="10">
    <location>
        <begin position="160"/>
        <end position="401"/>
    </location>
</feature>
<keyword evidence="5" id="KW-0460">Magnesium</keyword>
<evidence type="ECO:0000256" key="6">
    <source>
        <dbReference type="ARBA" id="ARBA00022918"/>
    </source>
</evidence>
<evidence type="ECO:0000256" key="1">
    <source>
        <dbReference type="ARBA" id="ARBA00012493"/>
    </source>
</evidence>
<evidence type="ECO:0000256" key="7">
    <source>
        <dbReference type="ARBA" id="ARBA00023118"/>
    </source>
</evidence>
<organism evidence="11 12">
    <name type="scientific">Mycetocola tolaasinivorans</name>
    <dbReference type="NCBI Taxonomy" id="76635"/>
    <lineage>
        <taxon>Bacteria</taxon>
        <taxon>Bacillati</taxon>
        <taxon>Actinomycetota</taxon>
        <taxon>Actinomycetes</taxon>
        <taxon>Micrococcales</taxon>
        <taxon>Microbacteriaceae</taxon>
        <taxon>Mycetocola</taxon>
    </lineage>
</organism>
<dbReference type="InterPro" id="IPR043502">
    <property type="entry name" value="DNA/RNA_pol_sf"/>
</dbReference>
<sequence>MTPNPGHTPAPSIRAVADSLASAFLDAARVPLDPGSGGEVLGHGAAAREHGWNRPVLIAAGASVLGARRRWLSPLVRAVLDAYPRAPFDRPRELAAWIEASAVLGDACAAATARGQHLVLVRHAVYEPVGAASPLPATPAELAGLLGLDIGELAWFADQRGWNRRAGSARLQHYRYEWRARPGRVPRLLEVPGQRLMRLQRQLVHEVLTALPIHPAAHGFVPGRSARTGAAVHAGSHVVIGMDLTTFFARVGRSEITAALRRAGWGEAVAPVLAALATHAVPEAVIRAMPPGGNPEERFALAQALRLPHLPQGAPTSPMLANLAMRRLDDRLLGWAAAVGARYTRYADDLTFSGDQRLAARSDAFIRGVSGIVADCGQRVNERKTRVRPRGTSQRVTGIVVNAHPAVDRRSYDALRAPLHNCARTGPAAQNRENLPYFREHLRGRIDWVVSLTPKREPALRRLWEAIEWEEPGSAPLR</sequence>
<dbReference type="OrthoDB" id="1550386at2"/>
<proteinExistence type="inferred from homology"/>
<accession>A0A3L7A3A5</accession>
<dbReference type="EC" id="2.7.7.49" evidence="1"/>
<dbReference type="Pfam" id="PF00078">
    <property type="entry name" value="RVT_1"/>
    <property type="match status" value="1"/>
</dbReference>
<evidence type="ECO:0000313" key="12">
    <source>
        <dbReference type="Proteomes" id="UP000272503"/>
    </source>
</evidence>
<evidence type="ECO:0000256" key="8">
    <source>
        <dbReference type="ARBA" id="ARBA00034120"/>
    </source>
</evidence>
<dbReference type="RefSeq" id="WP_147440467.1">
    <property type="nucleotide sequence ID" value="NZ_RCUX01000009.1"/>
</dbReference>
<dbReference type="AlphaFoldDB" id="A0A3L7A3A5"/>
<dbReference type="PANTHER" id="PTHR34047:SF7">
    <property type="entry name" value="RNA-DIRECTED DNA POLYMERASE"/>
    <property type="match status" value="1"/>
</dbReference>
<keyword evidence="12" id="KW-1185">Reference proteome</keyword>
<keyword evidence="4" id="KW-0479">Metal-binding</keyword>
<dbReference type="CDD" id="cd03487">
    <property type="entry name" value="RT_Bac_retron_II"/>
    <property type="match status" value="1"/>
</dbReference>
<comment type="caution">
    <text evidence="11">The sequence shown here is derived from an EMBL/GenBank/DDBJ whole genome shotgun (WGS) entry which is preliminary data.</text>
</comment>
<evidence type="ECO:0000256" key="2">
    <source>
        <dbReference type="ARBA" id="ARBA00022679"/>
    </source>
</evidence>
<keyword evidence="7" id="KW-0051">Antiviral defense</keyword>
<dbReference type="InterPro" id="IPR000477">
    <property type="entry name" value="RT_dom"/>
</dbReference>
<dbReference type="Proteomes" id="UP000272503">
    <property type="component" value="Unassembled WGS sequence"/>
</dbReference>
<dbReference type="GO" id="GO:0003964">
    <property type="term" value="F:RNA-directed DNA polymerase activity"/>
    <property type="evidence" value="ECO:0007669"/>
    <property type="project" value="UniProtKB-KW"/>
</dbReference>
<dbReference type="InterPro" id="IPR051083">
    <property type="entry name" value="GrpII_Intron_Splice-Mob/Def"/>
</dbReference>
<comment type="catalytic activity">
    <reaction evidence="9">
        <text>DNA(n) + a 2'-deoxyribonucleoside 5'-triphosphate = DNA(n+1) + diphosphate</text>
        <dbReference type="Rhea" id="RHEA:22508"/>
        <dbReference type="Rhea" id="RHEA-COMP:17339"/>
        <dbReference type="Rhea" id="RHEA-COMP:17340"/>
        <dbReference type="ChEBI" id="CHEBI:33019"/>
        <dbReference type="ChEBI" id="CHEBI:61560"/>
        <dbReference type="ChEBI" id="CHEBI:173112"/>
        <dbReference type="EC" id="2.7.7.49"/>
    </reaction>
</comment>
<evidence type="ECO:0000256" key="5">
    <source>
        <dbReference type="ARBA" id="ARBA00022842"/>
    </source>
</evidence>
<dbReference type="PRINTS" id="PR00866">
    <property type="entry name" value="RNADNAPOLMS"/>
</dbReference>
<gene>
    <name evidence="11" type="ORF">D9V32_11915</name>
</gene>
<evidence type="ECO:0000256" key="4">
    <source>
        <dbReference type="ARBA" id="ARBA00022723"/>
    </source>
</evidence>
<keyword evidence="2" id="KW-0808">Transferase</keyword>
<reference evidence="11 12" key="1">
    <citation type="submission" date="2018-10" db="EMBL/GenBank/DDBJ databases">
        <authorList>
            <person name="Li J."/>
        </authorList>
    </citation>
    <scope>NUCLEOTIDE SEQUENCE [LARGE SCALE GENOMIC DNA]</scope>
    <source>
        <strain evidence="11 12">IF 016277</strain>
    </source>
</reference>
<dbReference type="PANTHER" id="PTHR34047">
    <property type="entry name" value="NUCLEAR INTRON MATURASE 1, MITOCHONDRIAL-RELATED"/>
    <property type="match status" value="1"/>
</dbReference>
<keyword evidence="3" id="KW-0548">Nucleotidyltransferase</keyword>
<dbReference type="GO" id="GO:0003723">
    <property type="term" value="F:RNA binding"/>
    <property type="evidence" value="ECO:0007669"/>
    <property type="project" value="InterPro"/>
</dbReference>
<dbReference type="EMBL" id="RCUX01000009">
    <property type="protein sequence ID" value="RLP74739.1"/>
    <property type="molecule type" value="Genomic_DNA"/>
</dbReference>
<dbReference type="SUPFAM" id="SSF56672">
    <property type="entry name" value="DNA/RNA polymerases"/>
    <property type="match status" value="1"/>
</dbReference>
<evidence type="ECO:0000256" key="3">
    <source>
        <dbReference type="ARBA" id="ARBA00022695"/>
    </source>
</evidence>
<protein>
    <recommendedName>
        <fullName evidence="1">RNA-directed DNA polymerase</fullName>
        <ecNumber evidence="1">2.7.7.49</ecNumber>
    </recommendedName>
</protein>